<feature type="compositionally biased region" description="Low complexity" evidence="2">
    <location>
        <begin position="226"/>
        <end position="236"/>
    </location>
</feature>
<dbReference type="AlphaFoldDB" id="A0AA38LW38"/>
<feature type="region of interest" description="Disordered" evidence="2">
    <location>
        <begin position="147"/>
        <end position="184"/>
    </location>
</feature>
<dbReference type="GeneID" id="77731160"/>
<name>A0AA38LW38_9TREE</name>
<feature type="compositionally biased region" description="Pro residues" evidence="2">
    <location>
        <begin position="237"/>
        <end position="263"/>
    </location>
</feature>
<evidence type="ECO:0000313" key="4">
    <source>
        <dbReference type="EMBL" id="KAI9637995.1"/>
    </source>
</evidence>
<feature type="compositionally biased region" description="Low complexity" evidence="2">
    <location>
        <begin position="283"/>
        <end position="296"/>
    </location>
</feature>
<proteinExistence type="inferred from homology"/>
<evidence type="ECO:0000313" key="5">
    <source>
        <dbReference type="Proteomes" id="UP001164286"/>
    </source>
</evidence>
<reference evidence="4" key="1">
    <citation type="journal article" date="2022" name="G3 (Bethesda)">
        <title>High quality genome of the basidiomycete yeast Dioszegia hungarica PDD-24b-2 isolated from cloud water.</title>
        <authorList>
            <person name="Jarrige D."/>
            <person name="Haridas S."/>
            <person name="Bleykasten-Grosshans C."/>
            <person name="Joly M."/>
            <person name="Nadalig T."/>
            <person name="Sancelme M."/>
            <person name="Vuilleumier S."/>
            <person name="Grigoriev I.V."/>
            <person name="Amato P."/>
            <person name="Bringel F."/>
        </authorList>
    </citation>
    <scope>NUCLEOTIDE SEQUENCE</scope>
    <source>
        <strain evidence="4">PDD-24b-2</strain>
    </source>
</reference>
<keyword evidence="1" id="KW-0342">GTP-binding</keyword>
<feature type="compositionally biased region" description="Low complexity" evidence="2">
    <location>
        <begin position="33"/>
        <end position="48"/>
    </location>
</feature>
<evidence type="ECO:0000256" key="1">
    <source>
        <dbReference type="RuleBase" id="RU004560"/>
    </source>
</evidence>
<feature type="compositionally biased region" description="Low complexity" evidence="2">
    <location>
        <begin position="98"/>
        <end position="108"/>
    </location>
</feature>
<comment type="caution">
    <text evidence="4">The sequence shown here is derived from an EMBL/GenBank/DDBJ whole genome shotgun (WGS) entry which is preliminary data.</text>
</comment>
<gene>
    <name evidence="4" type="ORF">MKK02DRAFT_42378</name>
</gene>
<protein>
    <recommendedName>
        <fullName evidence="3">Septin-type G domain-containing protein</fullName>
    </recommendedName>
</protein>
<evidence type="ECO:0000259" key="3">
    <source>
        <dbReference type="PROSITE" id="PS51719"/>
    </source>
</evidence>
<dbReference type="PROSITE" id="PS51719">
    <property type="entry name" value="G_SEPTIN"/>
    <property type="match status" value="1"/>
</dbReference>
<keyword evidence="5" id="KW-1185">Reference proteome</keyword>
<feature type="compositionally biased region" description="Polar residues" evidence="2">
    <location>
        <begin position="64"/>
        <end position="74"/>
    </location>
</feature>
<organism evidence="4 5">
    <name type="scientific">Dioszegia hungarica</name>
    <dbReference type="NCBI Taxonomy" id="4972"/>
    <lineage>
        <taxon>Eukaryota</taxon>
        <taxon>Fungi</taxon>
        <taxon>Dikarya</taxon>
        <taxon>Basidiomycota</taxon>
        <taxon>Agaricomycotina</taxon>
        <taxon>Tremellomycetes</taxon>
        <taxon>Tremellales</taxon>
        <taxon>Bulleribasidiaceae</taxon>
        <taxon>Dioszegia</taxon>
    </lineage>
</organism>
<keyword evidence="1" id="KW-0547">Nucleotide-binding</keyword>
<dbReference type="EMBL" id="JAKWFO010000003">
    <property type="protein sequence ID" value="KAI9637995.1"/>
    <property type="molecule type" value="Genomic_DNA"/>
</dbReference>
<accession>A0AA38LW38</accession>
<feature type="compositionally biased region" description="Basic residues" evidence="2">
    <location>
        <begin position="1"/>
        <end position="11"/>
    </location>
</feature>
<dbReference type="InterPro" id="IPR030379">
    <property type="entry name" value="G_SEPTIN_dom"/>
</dbReference>
<dbReference type="SUPFAM" id="SSF52540">
    <property type="entry name" value="P-loop containing nucleoside triphosphate hydrolases"/>
    <property type="match status" value="1"/>
</dbReference>
<feature type="region of interest" description="Disordered" evidence="2">
    <location>
        <begin position="212"/>
        <end position="302"/>
    </location>
</feature>
<feature type="region of interest" description="Disordered" evidence="2">
    <location>
        <begin position="1"/>
        <end position="114"/>
    </location>
</feature>
<dbReference type="Proteomes" id="UP001164286">
    <property type="component" value="Unassembled WGS sequence"/>
</dbReference>
<evidence type="ECO:0000256" key="2">
    <source>
        <dbReference type="SAM" id="MobiDB-lite"/>
    </source>
</evidence>
<dbReference type="PANTHER" id="PTHR18884">
    <property type="entry name" value="SEPTIN"/>
    <property type="match status" value="1"/>
</dbReference>
<feature type="region of interest" description="Disordered" evidence="2">
    <location>
        <begin position="474"/>
        <end position="504"/>
    </location>
</feature>
<comment type="similarity">
    <text evidence="1">Belongs to the TRAFAC class TrmE-Era-EngA-EngB-Septin-like GTPase superfamily. Septin GTPase family.</text>
</comment>
<dbReference type="Gene3D" id="3.40.50.300">
    <property type="entry name" value="P-loop containing nucleotide triphosphate hydrolases"/>
    <property type="match status" value="1"/>
</dbReference>
<feature type="domain" description="Septin-type G" evidence="3">
    <location>
        <begin position="183"/>
        <end position="579"/>
    </location>
</feature>
<dbReference type="GO" id="GO:0005525">
    <property type="term" value="F:GTP binding"/>
    <property type="evidence" value="ECO:0007669"/>
    <property type="project" value="UniProtKB-KW"/>
</dbReference>
<dbReference type="InterPro" id="IPR027417">
    <property type="entry name" value="P-loop_NTPase"/>
</dbReference>
<dbReference type="RefSeq" id="XP_052947772.1">
    <property type="nucleotide sequence ID" value="XM_053091955.1"/>
</dbReference>
<dbReference type="Pfam" id="PF00735">
    <property type="entry name" value="Septin"/>
    <property type="match status" value="1"/>
</dbReference>
<sequence>MPLLSRKKRQPGPRTNKDGTQGGSGQQRELQHSLSLPDLTTPLLDPSSWESIPDFPGSIPSLPNAKSANGSSRSLWPPTGIAAAGAGGDHVYAQAATGPRGRSPSLVSGGPGSPAAFHKPFSRWQVVNEEAGPVPPLQYRGDFRKSAWSRDSGQGSVHPHSYHTPGVGMGSGHQARRRKKGRVAERLNVMVVGGKGVGKTSFLALLRDTSTATEEVQSKPMLSPVKSSKQIQTPSSPTSPGPPITPSDSPLSPPAESPGPTAPSSPIQPTKALPHPHPPLQRPTPTTRLSSSSTTLDRPAEKLQLELIDTPGLDLRGDDGPAMHARRRERGVTALLRVAEDRFGEVLREEAKVVRRQLSGGSGLVHLYVRAALHPVEEEVDVDWSGLSISEVSPEHAAELEKMEDLCPSVAKVELDIIRRLGKRMNVLPILTHTDHLSIAELSAVMEAVRRDLAEGPSEDEGRGFGMFGMRVEEDQSGRTPLPPLGTSTGGDELPSDDQPPTPTSIIYPPGDAGSMPYAIFASSSGSGNRAYPWGTADVAQHSDLEALREAILDTHAKALRSTTREVLYERYRTEQLLARRAKRGLSDESAES</sequence>